<evidence type="ECO:0000313" key="10">
    <source>
        <dbReference type="Proteomes" id="UP000265040"/>
    </source>
</evidence>
<dbReference type="PANTHER" id="PTHR12931:SF32">
    <property type="entry name" value="UBIQUITIN THIOESTERASE"/>
    <property type="match status" value="1"/>
</dbReference>
<keyword evidence="7" id="KW-0788">Thiol protease</keyword>
<dbReference type="FunFam" id="1.20.1300.20:FF:000001">
    <property type="entry name" value="Ubiquitin thioesterase OTUB1"/>
    <property type="match status" value="1"/>
</dbReference>
<dbReference type="OMA" id="KVYCRQE"/>
<dbReference type="GO" id="GO:0004843">
    <property type="term" value="F:cysteine-type deubiquitinase activity"/>
    <property type="evidence" value="ECO:0007669"/>
    <property type="project" value="UniProtKB-EC"/>
</dbReference>
<dbReference type="InterPro" id="IPR003323">
    <property type="entry name" value="OTU_dom"/>
</dbReference>
<dbReference type="OrthoDB" id="18915at2759"/>
<evidence type="ECO:0000259" key="8">
    <source>
        <dbReference type="PROSITE" id="PS50802"/>
    </source>
</evidence>
<dbReference type="GO" id="GO:2000780">
    <property type="term" value="P:negative regulation of double-strand break repair"/>
    <property type="evidence" value="ECO:0007669"/>
    <property type="project" value="TreeGrafter"/>
</dbReference>
<dbReference type="InterPro" id="IPR019400">
    <property type="entry name" value="Peptidase_C65_otubain"/>
</dbReference>
<reference evidence="9" key="2">
    <citation type="submission" date="2025-08" db="UniProtKB">
        <authorList>
            <consortium name="Ensembl"/>
        </authorList>
    </citation>
    <scope>IDENTIFICATION</scope>
</reference>
<accession>A0A7N6B685</accession>
<evidence type="ECO:0000256" key="1">
    <source>
        <dbReference type="ARBA" id="ARBA00000707"/>
    </source>
</evidence>
<name>A0A7N6B685_ANATE</name>
<dbReference type="GO" id="GO:0071108">
    <property type="term" value="P:protein K48-linked deubiquitination"/>
    <property type="evidence" value="ECO:0007669"/>
    <property type="project" value="TreeGrafter"/>
</dbReference>
<dbReference type="PROSITE" id="PS50802">
    <property type="entry name" value="OTU"/>
    <property type="match status" value="1"/>
</dbReference>
<dbReference type="InParanoid" id="A0A7N6B685"/>
<sequence>MADCIVSCKEDISSLFPEQTSDAKHKDLSSQFSSVRKVLGDGNCFYRALCFAHLESVLHNARALQSFRLKDKIIQSSKVLSSAGFDESSFKHHLNTLLKVVDVVEQSQAEEQEDTLLRLFNEQMTSDSVVQYLRLLTSAHLQNHADFFCNFVEAPNLQMYCQQEVETMAMECDHVDILALSQALDICIHVVSMEGDEQQLTHHIIPEGDEPSLHLLYQTSHYNILYPRPQQ</sequence>
<feature type="domain" description="OTU" evidence="8">
    <location>
        <begin position="33"/>
        <end position="228"/>
    </location>
</feature>
<dbReference type="Gene3D" id="3.30.200.60">
    <property type="entry name" value="Peptidase C65 Otubain, subdomain 1"/>
    <property type="match status" value="1"/>
</dbReference>
<evidence type="ECO:0000256" key="4">
    <source>
        <dbReference type="ARBA" id="ARBA00022670"/>
    </source>
</evidence>
<evidence type="ECO:0000256" key="6">
    <source>
        <dbReference type="ARBA" id="ARBA00022801"/>
    </source>
</evidence>
<dbReference type="Proteomes" id="UP000265040">
    <property type="component" value="Chromosome 12"/>
</dbReference>
<keyword evidence="5" id="KW-0833">Ubl conjugation pathway</keyword>
<reference evidence="9" key="1">
    <citation type="submission" date="2021-04" db="EMBL/GenBank/DDBJ databases">
        <authorList>
            <consortium name="Wellcome Sanger Institute Data Sharing"/>
        </authorList>
    </citation>
    <scope>NUCLEOTIDE SEQUENCE [LARGE SCALE GENOMIC DNA]</scope>
</reference>
<dbReference type="InterPro" id="IPR042467">
    <property type="entry name" value="Peptidase_C65_otubain_sub2"/>
</dbReference>
<keyword evidence="4" id="KW-0645">Protease</keyword>
<dbReference type="Ensembl" id="ENSATET00000042092.2">
    <property type="protein sequence ID" value="ENSATEP00000056964.1"/>
    <property type="gene ID" value="ENSATEG00000027134.2"/>
</dbReference>
<dbReference type="GO" id="GO:0043130">
    <property type="term" value="F:ubiquitin binding"/>
    <property type="evidence" value="ECO:0007669"/>
    <property type="project" value="TreeGrafter"/>
</dbReference>
<evidence type="ECO:0000256" key="5">
    <source>
        <dbReference type="ARBA" id="ARBA00022786"/>
    </source>
</evidence>
<dbReference type="GO" id="GO:0006508">
    <property type="term" value="P:proteolysis"/>
    <property type="evidence" value="ECO:0007669"/>
    <property type="project" value="UniProtKB-KW"/>
</dbReference>
<evidence type="ECO:0000313" key="9">
    <source>
        <dbReference type="Ensembl" id="ENSATEP00000056964.1"/>
    </source>
</evidence>
<evidence type="ECO:0000256" key="7">
    <source>
        <dbReference type="ARBA" id="ARBA00022807"/>
    </source>
</evidence>
<evidence type="ECO:0000256" key="2">
    <source>
        <dbReference type="ARBA" id="ARBA00006579"/>
    </source>
</evidence>
<protein>
    <recommendedName>
        <fullName evidence="3">ubiquitinyl hydrolase 1</fullName>
        <ecNumber evidence="3">3.4.19.12</ecNumber>
    </recommendedName>
</protein>
<dbReference type="InterPro" id="IPR042468">
    <property type="entry name" value="Peptidase_C65_otubain_sub1"/>
</dbReference>
<evidence type="ECO:0000256" key="3">
    <source>
        <dbReference type="ARBA" id="ARBA00012759"/>
    </source>
</evidence>
<dbReference type="Pfam" id="PF10275">
    <property type="entry name" value="Peptidase_C65"/>
    <property type="match status" value="1"/>
</dbReference>
<comment type="similarity">
    <text evidence="2">Belongs to the peptidase C65 family.</text>
</comment>
<dbReference type="GO" id="GO:0005634">
    <property type="term" value="C:nucleus"/>
    <property type="evidence" value="ECO:0007669"/>
    <property type="project" value="TreeGrafter"/>
</dbReference>
<dbReference type="InterPro" id="IPR038765">
    <property type="entry name" value="Papain-like_cys_pep_sf"/>
</dbReference>
<keyword evidence="10" id="KW-1185">Reference proteome</keyword>
<dbReference type="PANTHER" id="PTHR12931">
    <property type="entry name" value="UBIQUITIN THIOLESTERASE PROTEIN OTUB"/>
    <property type="match status" value="1"/>
</dbReference>
<comment type="catalytic activity">
    <reaction evidence="1">
        <text>Thiol-dependent hydrolysis of ester, thioester, amide, peptide and isopeptide bonds formed by the C-terminal Gly of ubiquitin (a 76-residue protein attached to proteins as an intracellular targeting signal).</text>
        <dbReference type="EC" id="3.4.19.12"/>
    </reaction>
</comment>
<dbReference type="Gene3D" id="1.20.1300.20">
    <property type="entry name" value="Peptidase C65 Otubain, subdomain 2"/>
    <property type="match status" value="1"/>
</dbReference>
<organism evidence="9 10">
    <name type="scientific">Anabas testudineus</name>
    <name type="common">Climbing perch</name>
    <name type="synonym">Anthias testudineus</name>
    <dbReference type="NCBI Taxonomy" id="64144"/>
    <lineage>
        <taxon>Eukaryota</taxon>
        <taxon>Metazoa</taxon>
        <taxon>Chordata</taxon>
        <taxon>Craniata</taxon>
        <taxon>Vertebrata</taxon>
        <taxon>Euteleostomi</taxon>
        <taxon>Actinopterygii</taxon>
        <taxon>Neopterygii</taxon>
        <taxon>Teleostei</taxon>
        <taxon>Neoteleostei</taxon>
        <taxon>Acanthomorphata</taxon>
        <taxon>Anabantaria</taxon>
        <taxon>Anabantiformes</taxon>
        <taxon>Anabantoidei</taxon>
        <taxon>Anabantidae</taxon>
        <taxon>Anabas</taxon>
    </lineage>
</organism>
<reference evidence="9" key="3">
    <citation type="submission" date="2025-09" db="UniProtKB">
        <authorList>
            <consortium name="Ensembl"/>
        </authorList>
    </citation>
    <scope>IDENTIFICATION</scope>
</reference>
<dbReference type="EC" id="3.4.19.12" evidence="3"/>
<gene>
    <name evidence="9" type="primary">OTUB2</name>
</gene>
<dbReference type="AlphaFoldDB" id="A0A7N6B685"/>
<proteinExistence type="inferred from homology"/>
<dbReference type="GeneTree" id="ENSGT00390000006979"/>
<dbReference type="SUPFAM" id="SSF54001">
    <property type="entry name" value="Cysteine proteinases"/>
    <property type="match status" value="1"/>
</dbReference>
<keyword evidence="6" id="KW-0378">Hydrolase</keyword>